<name>A0A7T5RJ34_9BACT</name>
<evidence type="ECO:0000256" key="1">
    <source>
        <dbReference type="ARBA" id="ARBA00001947"/>
    </source>
</evidence>
<keyword evidence="3" id="KW-0808">Transferase</keyword>
<evidence type="ECO:0000256" key="5">
    <source>
        <dbReference type="ARBA" id="ARBA00022723"/>
    </source>
</evidence>
<organism evidence="11 12">
    <name type="scientific">Candidatus Sungiibacteriota bacterium</name>
    <dbReference type="NCBI Taxonomy" id="2750080"/>
    <lineage>
        <taxon>Bacteria</taxon>
        <taxon>Candidatus Sungiibacteriota</taxon>
    </lineage>
</organism>
<keyword evidence="5" id="KW-0479">Metal-binding</keyword>
<comment type="similarity">
    <text evidence="2">Belongs to the galactose-1-phosphate uridylyltransferase type 1 family.</text>
</comment>
<keyword evidence="4" id="KW-0548">Nucleotidyltransferase</keyword>
<dbReference type="UniPathway" id="UPA00214"/>
<dbReference type="Pfam" id="PF01087">
    <property type="entry name" value="GalP_UDP_transf"/>
    <property type="match status" value="1"/>
</dbReference>
<keyword evidence="7" id="KW-0119">Carbohydrate metabolism</keyword>
<dbReference type="Pfam" id="PF02744">
    <property type="entry name" value="GalP_UDP_tr_C"/>
    <property type="match status" value="1"/>
</dbReference>
<dbReference type="GO" id="GO:0008270">
    <property type="term" value="F:zinc ion binding"/>
    <property type="evidence" value="ECO:0007669"/>
    <property type="project" value="InterPro"/>
</dbReference>
<evidence type="ECO:0000259" key="10">
    <source>
        <dbReference type="Pfam" id="PF02744"/>
    </source>
</evidence>
<dbReference type="Proteomes" id="UP000595618">
    <property type="component" value="Chromosome"/>
</dbReference>
<evidence type="ECO:0000256" key="4">
    <source>
        <dbReference type="ARBA" id="ARBA00022695"/>
    </source>
</evidence>
<reference evidence="11 12" key="1">
    <citation type="submission" date="2020-07" db="EMBL/GenBank/DDBJ databases">
        <title>Huge and variable diversity of episymbiotic CPR bacteria and DPANN archaea in groundwater ecosystems.</title>
        <authorList>
            <person name="He C.Y."/>
            <person name="Keren R."/>
            <person name="Whittaker M."/>
            <person name="Farag I.F."/>
            <person name="Doudna J."/>
            <person name="Cate J.H.D."/>
            <person name="Banfield J.F."/>
        </authorList>
    </citation>
    <scope>NUCLEOTIDE SEQUENCE [LARGE SCALE GENOMIC DNA]</scope>
    <source>
        <strain evidence="11">NC_groundwater_541_Ag_S-0.1um_46_50</strain>
    </source>
</reference>
<protein>
    <submittedName>
        <fullName evidence="11">DUF4921 family protein</fullName>
    </submittedName>
</protein>
<sequence length="333" mass="38212">MRNISELRQDIASQDWVVIATGRAKRPHEFLKQKRAPFVQPRSLCPFEKLHSDALSVYSKDGERGKENWWVEVIPNKYPAFGKGLCAVFRKVGPYQRTDGVGFHEVVITRGHERSLAQMSDEEAELMVRAYQDRYLALKDEECVEYISIFHNHGLLAGATLSHPHSQIIAIPVIPGDVERSLSGSTRYFHTHKTCLGCVVIRYELKARDRIIYENNDYVVIAPYASKTAFEIRISPKRHNPHFEVMTSQERFGFANALRVVLKKLHKGLRNPDYNFFLHTAPTGDSKEFRHYHWHLEILPKTAIWAGFEIGTGIEISTITPETAAQFLKKIKV</sequence>
<dbReference type="InterPro" id="IPR005850">
    <property type="entry name" value="GalP_Utransf_C"/>
</dbReference>
<dbReference type="InterPro" id="IPR036265">
    <property type="entry name" value="HIT-like_sf"/>
</dbReference>
<feature type="domain" description="Galactose-1-phosphate uridyl transferase C-terminal" evidence="10">
    <location>
        <begin position="186"/>
        <end position="331"/>
    </location>
</feature>
<dbReference type="PIRSF" id="PIRSF000808">
    <property type="entry name" value="GalT"/>
    <property type="match status" value="1"/>
</dbReference>
<dbReference type="EMBL" id="CP066690">
    <property type="protein sequence ID" value="QQG45047.1"/>
    <property type="molecule type" value="Genomic_DNA"/>
</dbReference>
<evidence type="ECO:0000313" key="11">
    <source>
        <dbReference type="EMBL" id="QQG45047.1"/>
    </source>
</evidence>
<comment type="cofactor">
    <cofactor evidence="1">
        <name>Zn(2+)</name>
        <dbReference type="ChEBI" id="CHEBI:29105"/>
    </cofactor>
</comment>
<dbReference type="GO" id="GO:0008108">
    <property type="term" value="F:UDP-glucose:hexose-1-phosphate uridylyltransferase activity"/>
    <property type="evidence" value="ECO:0007669"/>
    <property type="project" value="InterPro"/>
</dbReference>
<dbReference type="Gene3D" id="3.30.428.10">
    <property type="entry name" value="HIT-like"/>
    <property type="match status" value="2"/>
</dbReference>
<dbReference type="GO" id="GO:0006012">
    <property type="term" value="P:galactose metabolic process"/>
    <property type="evidence" value="ECO:0007669"/>
    <property type="project" value="UniProtKB-UniPathway"/>
</dbReference>
<feature type="active site" description="Tele-UMP-histidine intermediate" evidence="8">
    <location>
        <position position="165"/>
    </location>
</feature>
<gene>
    <name evidence="11" type="ORF">HYW89_03530</name>
</gene>
<feature type="domain" description="Galactose-1-phosphate uridyl transferase N-terminal" evidence="9">
    <location>
        <begin position="98"/>
        <end position="175"/>
    </location>
</feature>
<dbReference type="SUPFAM" id="SSF54197">
    <property type="entry name" value="HIT-like"/>
    <property type="match status" value="2"/>
</dbReference>
<proteinExistence type="inferred from homology"/>
<dbReference type="AlphaFoldDB" id="A0A7T5RJ34"/>
<dbReference type="PANTHER" id="PTHR42763:SF2">
    <property type="entry name" value="ADP-GLUCOSE PHOSPHORYLASE"/>
    <property type="match status" value="1"/>
</dbReference>
<evidence type="ECO:0000256" key="6">
    <source>
        <dbReference type="ARBA" id="ARBA00022833"/>
    </source>
</evidence>
<keyword evidence="6" id="KW-0862">Zinc</keyword>
<evidence type="ECO:0000256" key="3">
    <source>
        <dbReference type="ARBA" id="ARBA00022679"/>
    </source>
</evidence>
<dbReference type="InterPro" id="IPR001937">
    <property type="entry name" value="GalP_UDPtransf1"/>
</dbReference>
<dbReference type="InterPro" id="IPR053177">
    <property type="entry name" value="ADP-glucose_phosphorylase"/>
</dbReference>
<evidence type="ECO:0000256" key="8">
    <source>
        <dbReference type="PIRSR" id="PIRSR000808-1"/>
    </source>
</evidence>
<evidence type="ECO:0000313" key="12">
    <source>
        <dbReference type="Proteomes" id="UP000595618"/>
    </source>
</evidence>
<accession>A0A7T5RJ34</accession>
<dbReference type="InterPro" id="IPR005849">
    <property type="entry name" value="GalP_Utransf_N"/>
</dbReference>
<dbReference type="PANTHER" id="PTHR42763">
    <property type="entry name" value="ADP-GLUCOSE PHOSPHORYLASE"/>
    <property type="match status" value="1"/>
</dbReference>
<evidence type="ECO:0000256" key="2">
    <source>
        <dbReference type="ARBA" id="ARBA00010951"/>
    </source>
</evidence>
<evidence type="ECO:0000256" key="7">
    <source>
        <dbReference type="ARBA" id="ARBA00023277"/>
    </source>
</evidence>
<evidence type="ECO:0000259" key="9">
    <source>
        <dbReference type="Pfam" id="PF01087"/>
    </source>
</evidence>